<evidence type="ECO:0000313" key="10">
    <source>
        <dbReference type="Proteomes" id="UP000293142"/>
    </source>
</evidence>
<reference evidence="9 10" key="1">
    <citation type="submission" date="2019-02" db="EMBL/GenBank/DDBJ databases">
        <title>Paenibacillus sp. nov., isolated from surface-sterilized tissue of Thalictrum simplex L.</title>
        <authorList>
            <person name="Tuo L."/>
        </authorList>
    </citation>
    <scope>NUCLEOTIDE SEQUENCE [LARGE SCALE GENOMIC DNA]</scope>
    <source>
        <strain evidence="9 10">N2SHLJ1</strain>
    </source>
</reference>
<keyword evidence="6 7" id="KW-0472">Membrane</keyword>
<proteinExistence type="inferred from homology"/>
<gene>
    <name evidence="9" type="ORF">EYB31_11730</name>
</gene>
<evidence type="ECO:0000256" key="6">
    <source>
        <dbReference type="ARBA" id="ARBA00023136"/>
    </source>
</evidence>
<accession>A0A4V2J4F5</accession>
<dbReference type="Proteomes" id="UP000293142">
    <property type="component" value="Unassembled WGS sequence"/>
</dbReference>
<evidence type="ECO:0000256" key="3">
    <source>
        <dbReference type="ARBA" id="ARBA00022475"/>
    </source>
</evidence>
<comment type="subcellular location">
    <subcellularLocation>
        <location evidence="1 7">Cell membrane</location>
        <topology evidence="1 7">Multi-pass membrane protein</topology>
    </subcellularLocation>
</comment>
<feature type="transmembrane region" description="Helical" evidence="7">
    <location>
        <begin position="78"/>
        <end position="97"/>
    </location>
</feature>
<dbReference type="PANTHER" id="PTHR43744">
    <property type="entry name" value="ABC TRANSPORTER PERMEASE PROTEIN MG189-RELATED-RELATED"/>
    <property type="match status" value="1"/>
</dbReference>
<dbReference type="GO" id="GO:0055085">
    <property type="term" value="P:transmembrane transport"/>
    <property type="evidence" value="ECO:0007669"/>
    <property type="project" value="InterPro"/>
</dbReference>
<keyword evidence="3" id="KW-1003">Cell membrane</keyword>
<dbReference type="CDD" id="cd06261">
    <property type="entry name" value="TM_PBP2"/>
    <property type="match status" value="1"/>
</dbReference>
<feature type="transmembrane region" description="Helical" evidence="7">
    <location>
        <begin position="109"/>
        <end position="129"/>
    </location>
</feature>
<dbReference type="Gene3D" id="1.10.3720.10">
    <property type="entry name" value="MetI-like"/>
    <property type="match status" value="1"/>
</dbReference>
<dbReference type="AlphaFoldDB" id="A0A4V2J4F5"/>
<keyword evidence="5 7" id="KW-1133">Transmembrane helix</keyword>
<feature type="transmembrane region" description="Helical" evidence="7">
    <location>
        <begin position="12"/>
        <end position="31"/>
    </location>
</feature>
<comment type="caution">
    <text evidence="9">The sequence shown here is derived from an EMBL/GenBank/DDBJ whole genome shotgun (WGS) entry which is preliminary data.</text>
</comment>
<evidence type="ECO:0000256" key="7">
    <source>
        <dbReference type="RuleBase" id="RU363032"/>
    </source>
</evidence>
<dbReference type="GO" id="GO:0005886">
    <property type="term" value="C:plasma membrane"/>
    <property type="evidence" value="ECO:0007669"/>
    <property type="project" value="UniProtKB-SubCell"/>
</dbReference>
<evidence type="ECO:0000259" key="8">
    <source>
        <dbReference type="PROSITE" id="PS50928"/>
    </source>
</evidence>
<keyword evidence="10" id="KW-1185">Reference proteome</keyword>
<keyword evidence="4 7" id="KW-0812">Transmembrane</keyword>
<dbReference type="RefSeq" id="WP_131013510.1">
    <property type="nucleotide sequence ID" value="NZ_SIRE01000007.1"/>
</dbReference>
<dbReference type="PROSITE" id="PS50928">
    <property type="entry name" value="ABC_TM1"/>
    <property type="match status" value="1"/>
</dbReference>
<comment type="similarity">
    <text evidence="7">Belongs to the binding-protein-dependent transport system permease family.</text>
</comment>
<dbReference type="OrthoDB" id="9810086at2"/>
<dbReference type="SUPFAM" id="SSF161098">
    <property type="entry name" value="MetI-like"/>
    <property type="match status" value="1"/>
</dbReference>
<keyword evidence="2 7" id="KW-0813">Transport</keyword>
<evidence type="ECO:0000256" key="5">
    <source>
        <dbReference type="ARBA" id="ARBA00022989"/>
    </source>
</evidence>
<feature type="transmembrane region" description="Helical" evidence="7">
    <location>
        <begin position="256"/>
        <end position="275"/>
    </location>
</feature>
<dbReference type="PANTHER" id="PTHR43744:SF9">
    <property type="entry name" value="POLYGALACTURONAN_RHAMNOGALACTURONAN TRANSPORT SYSTEM PERMEASE PROTEIN YTCP"/>
    <property type="match status" value="1"/>
</dbReference>
<evidence type="ECO:0000313" key="9">
    <source>
        <dbReference type="EMBL" id="TBL79562.1"/>
    </source>
</evidence>
<dbReference type="EMBL" id="SIRE01000007">
    <property type="protein sequence ID" value="TBL79562.1"/>
    <property type="molecule type" value="Genomic_DNA"/>
</dbReference>
<evidence type="ECO:0000256" key="1">
    <source>
        <dbReference type="ARBA" id="ARBA00004651"/>
    </source>
</evidence>
<evidence type="ECO:0000256" key="4">
    <source>
        <dbReference type="ARBA" id="ARBA00022692"/>
    </source>
</evidence>
<feature type="domain" description="ABC transmembrane type-1" evidence="8">
    <location>
        <begin position="74"/>
        <end position="269"/>
    </location>
</feature>
<dbReference type="InterPro" id="IPR035906">
    <property type="entry name" value="MetI-like_sf"/>
</dbReference>
<sequence length="290" mass="32141">MIRKSFGSRLFDGLNYVFMALLVFLTLYPLYYLLVVSLSDGVAASKGIVYFWPSGTNIEAYKLLLGDKSIIRAYGNTLLYTSVGTAVNMMMTILCAYPLSKKEFYGRSGFTVMIVITMFFSGGLIPSYLLINQLGLLNSMWAVILPGVVSAWNMFIMRTSFQGIPGEIFESAKIDGANEWLTLLRIVLPVSVPMMATIAMFYAVGHWNSYFPALIYLNEKAKFPLQILLRSLVVEGDMAAQAQELSGAGAITTLNIKYAIIIIAILPILLVYPFIQKYFVKGIMIGSLKG</sequence>
<feature type="transmembrane region" description="Helical" evidence="7">
    <location>
        <begin position="141"/>
        <end position="161"/>
    </location>
</feature>
<dbReference type="Pfam" id="PF00528">
    <property type="entry name" value="BPD_transp_1"/>
    <property type="match status" value="1"/>
</dbReference>
<organism evidence="9 10">
    <name type="scientific">Paenibacillus thalictri</name>
    <dbReference type="NCBI Taxonomy" id="2527873"/>
    <lineage>
        <taxon>Bacteria</taxon>
        <taxon>Bacillati</taxon>
        <taxon>Bacillota</taxon>
        <taxon>Bacilli</taxon>
        <taxon>Bacillales</taxon>
        <taxon>Paenibacillaceae</taxon>
        <taxon>Paenibacillus</taxon>
    </lineage>
</organism>
<dbReference type="InterPro" id="IPR000515">
    <property type="entry name" value="MetI-like"/>
</dbReference>
<protein>
    <submittedName>
        <fullName evidence="9">Carbohydrate ABC transporter permease</fullName>
    </submittedName>
</protein>
<feature type="transmembrane region" description="Helical" evidence="7">
    <location>
        <begin position="182"/>
        <end position="204"/>
    </location>
</feature>
<evidence type="ECO:0000256" key="2">
    <source>
        <dbReference type="ARBA" id="ARBA00022448"/>
    </source>
</evidence>
<name>A0A4V2J4F5_9BACL</name>